<reference evidence="17 18" key="3">
    <citation type="journal article" date="2016" name="Sci. Rep.">
        <title>Genome-wide diversity and gene expression profiling of Babesia microti isolates identify polymorphic genes that mediate host-pathogen interactions.</title>
        <authorList>
            <person name="Silva J.C."/>
            <person name="Cornillot E."/>
            <person name="McCracken C."/>
            <person name="Usmani-Brown S."/>
            <person name="Dwivedi A."/>
            <person name="Ifeonu O.O."/>
            <person name="Crabtree J."/>
            <person name="Gotia H.T."/>
            <person name="Virji A.Z."/>
            <person name="Reynes C."/>
            <person name="Colinge J."/>
            <person name="Kumar V."/>
            <person name="Lawres L."/>
            <person name="Pazzi J.E."/>
            <person name="Pablo J.V."/>
            <person name="Hung C."/>
            <person name="Brancato J."/>
            <person name="Kumari P."/>
            <person name="Orvis J."/>
            <person name="Tretina K."/>
            <person name="Chibucos M."/>
            <person name="Ott S."/>
            <person name="Sadzewicz L."/>
            <person name="Sengamalay N."/>
            <person name="Shetty A.C."/>
            <person name="Su Q."/>
            <person name="Tallon L."/>
            <person name="Fraser C.M."/>
            <person name="Frutos R."/>
            <person name="Molina D.M."/>
            <person name="Krause P.J."/>
            <person name="Ben Mamoun C."/>
        </authorList>
    </citation>
    <scope>NUCLEOTIDE SEQUENCE [LARGE SCALE GENOMIC DNA]</scope>
    <source>
        <strain evidence="17 18">RI</strain>
    </source>
</reference>
<dbReference type="GO" id="GO:0003918">
    <property type="term" value="F:DNA topoisomerase type II (double strand cut, ATP-hydrolyzing) activity"/>
    <property type="evidence" value="ECO:0007669"/>
    <property type="project" value="UniProtKB-UniRule"/>
</dbReference>
<dbReference type="GO" id="GO:0005524">
    <property type="term" value="F:ATP binding"/>
    <property type="evidence" value="ECO:0007669"/>
    <property type="project" value="UniProtKB-UniRule"/>
</dbReference>
<dbReference type="SUPFAM" id="SSF54211">
    <property type="entry name" value="Ribosomal protein S5 domain 2-like"/>
    <property type="match status" value="1"/>
</dbReference>
<dbReference type="PANTHER" id="PTHR10169">
    <property type="entry name" value="DNA TOPOISOMERASE/GYRASE"/>
    <property type="match status" value="1"/>
</dbReference>
<dbReference type="SUPFAM" id="SSF55874">
    <property type="entry name" value="ATPase domain of HSP90 chaperone/DNA topoisomerase II/histidine kinase"/>
    <property type="match status" value="1"/>
</dbReference>
<gene>
    <name evidence="17" type="ORF">BMR1_01G01220</name>
</gene>
<evidence type="ECO:0000256" key="2">
    <source>
        <dbReference type="ARBA" id="ARBA00001913"/>
    </source>
</evidence>
<keyword evidence="6 13" id="KW-0547">Nucleotide-binding</keyword>
<dbReference type="InterPro" id="IPR014721">
    <property type="entry name" value="Ribsml_uS5_D2-typ_fold_subgr"/>
</dbReference>
<evidence type="ECO:0000256" key="3">
    <source>
        <dbReference type="ARBA" id="ARBA00001946"/>
    </source>
</evidence>
<dbReference type="FunFam" id="3.40.50.670:FF:000001">
    <property type="entry name" value="DNA topoisomerase 2"/>
    <property type="match status" value="2"/>
</dbReference>
<dbReference type="InterPro" id="IPR002205">
    <property type="entry name" value="Topo_IIA_dom_A"/>
</dbReference>
<reference evidence="17 18" key="1">
    <citation type="journal article" date="2012" name="Nucleic Acids Res.">
        <title>Sequencing of the smallest Apicomplexan genome from the human pathogen Babesia microti.</title>
        <authorList>
            <person name="Cornillot E."/>
            <person name="Hadj-Kaddour K."/>
            <person name="Dassouli A."/>
            <person name="Noel B."/>
            <person name="Ranwez V."/>
            <person name="Vacherie B."/>
            <person name="Augagneur Y."/>
            <person name="Bres V."/>
            <person name="Duclos A."/>
            <person name="Randazzo S."/>
            <person name="Carcy B."/>
            <person name="Debierre-Grockiego F."/>
            <person name="Delbecq S."/>
            <person name="Moubri-Menage K."/>
            <person name="Shams-Eldin H."/>
            <person name="Usmani-Brown S."/>
            <person name="Bringaud F."/>
            <person name="Wincker P."/>
            <person name="Vivares C.P."/>
            <person name="Schwarz R.T."/>
            <person name="Schetters T.P."/>
            <person name="Krause P.J."/>
            <person name="Gorenflot A."/>
            <person name="Berry V."/>
            <person name="Barbe V."/>
            <person name="Ben Mamoun C."/>
        </authorList>
    </citation>
    <scope>NUCLEOTIDE SEQUENCE [LARGE SCALE GENOMIC DNA]</scope>
    <source>
        <strain evidence="17 18">RI</strain>
    </source>
</reference>
<dbReference type="OMA" id="DVKPHMI"/>
<dbReference type="InterPro" id="IPR031660">
    <property type="entry name" value="TOPRIM_C"/>
</dbReference>
<protein>
    <recommendedName>
        <fullName evidence="13">DNA topoisomerase 2</fullName>
        <ecNumber evidence="13">5.6.2.2</ecNumber>
    </recommendedName>
</protein>
<dbReference type="GO" id="GO:0005634">
    <property type="term" value="C:nucleus"/>
    <property type="evidence" value="ECO:0007669"/>
    <property type="project" value="TreeGrafter"/>
</dbReference>
<dbReference type="EMBL" id="FO082871">
    <property type="protein sequence ID" value="CCF72710.1"/>
    <property type="molecule type" value="Genomic_DNA"/>
</dbReference>
<feature type="domain" description="Toprim" evidence="15">
    <location>
        <begin position="435"/>
        <end position="550"/>
    </location>
</feature>
<dbReference type="Pfam" id="PF02518">
    <property type="entry name" value="HATPase_c"/>
    <property type="match status" value="1"/>
</dbReference>
<dbReference type="Gene3D" id="1.10.268.10">
    <property type="entry name" value="Topoisomerase, domain 3"/>
    <property type="match status" value="1"/>
</dbReference>
<dbReference type="InterPro" id="IPR018522">
    <property type="entry name" value="TopoIIA_CS"/>
</dbReference>
<dbReference type="InterPro" id="IPR034157">
    <property type="entry name" value="TOPRIM_TopoII"/>
</dbReference>
<dbReference type="Gene3D" id="3.30.565.10">
    <property type="entry name" value="Histidine kinase-like ATPase, C-terminal domain"/>
    <property type="match status" value="1"/>
</dbReference>
<reference evidence="17 18" key="2">
    <citation type="journal article" date="2013" name="PLoS ONE">
        <title>Whole genome mapping and re-organization of the nuclear and mitochondrial genomes of Babesia microti isolates.</title>
        <authorList>
            <person name="Cornillot E."/>
            <person name="Dassouli A."/>
            <person name="Garg A."/>
            <person name="Pachikara N."/>
            <person name="Randazzo S."/>
            <person name="Depoix D."/>
            <person name="Carcy B."/>
            <person name="Delbecq S."/>
            <person name="Frutos R."/>
            <person name="Silva J.C."/>
            <person name="Sutton R."/>
            <person name="Krause P.J."/>
            <person name="Mamoun C.B."/>
        </authorList>
    </citation>
    <scope>NUCLEOTIDE SEQUENCE [LARGE SCALE GENOMIC DNA]</scope>
    <source>
        <strain evidence="17 18">RI</strain>
    </source>
</reference>
<evidence type="ECO:0000256" key="8">
    <source>
        <dbReference type="ARBA" id="ARBA00022842"/>
    </source>
</evidence>
<dbReference type="FunFam" id="3.90.199.10:FF:000002">
    <property type="entry name" value="DNA topoisomerase 2"/>
    <property type="match status" value="1"/>
</dbReference>
<keyword evidence="8" id="KW-0460">Magnesium</keyword>
<dbReference type="GO" id="GO:0000712">
    <property type="term" value="P:resolution of meiotic recombination intermediates"/>
    <property type="evidence" value="ECO:0007669"/>
    <property type="project" value="TreeGrafter"/>
</dbReference>
<dbReference type="CDD" id="cd03365">
    <property type="entry name" value="TOPRIM_TopoIIA"/>
    <property type="match status" value="1"/>
</dbReference>
<evidence type="ECO:0000256" key="14">
    <source>
        <dbReference type="SAM" id="MobiDB-lite"/>
    </source>
</evidence>
<dbReference type="PROSITE" id="PS00177">
    <property type="entry name" value="TOPOISOMERASE_II"/>
    <property type="match status" value="1"/>
</dbReference>
<evidence type="ECO:0000256" key="1">
    <source>
        <dbReference type="ARBA" id="ARBA00000185"/>
    </source>
</evidence>
<comment type="catalytic activity">
    <reaction evidence="1 12 13">
        <text>ATP-dependent breakage, passage and rejoining of double-stranded DNA.</text>
        <dbReference type="EC" id="5.6.2.2"/>
    </reaction>
</comment>
<evidence type="ECO:0000256" key="9">
    <source>
        <dbReference type="ARBA" id="ARBA00023029"/>
    </source>
</evidence>
<dbReference type="GeneID" id="24423324"/>
<keyword evidence="5" id="KW-0479">Metal-binding</keyword>
<keyword evidence="9 12" id="KW-0799">Topoisomerase</keyword>
<dbReference type="Pfam" id="PF00204">
    <property type="entry name" value="DNA_gyraseB"/>
    <property type="match status" value="1"/>
</dbReference>
<dbReference type="InterPro" id="IPR013757">
    <property type="entry name" value="Topo_IIA_A_a_sf"/>
</dbReference>
<feature type="active site" description="O-(5'-phospho-DNA)-tyrosine intermediate" evidence="12">
    <location>
        <position position="779"/>
    </location>
</feature>
<dbReference type="Pfam" id="PF16898">
    <property type="entry name" value="TOPRIM_C"/>
    <property type="match status" value="1"/>
</dbReference>
<dbReference type="GO" id="GO:0003677">
    <property type="term" value="F:DNA binding"/>
    <property type="evidence" value="ECO:0007669"/>
    <property type="project" value="UniProtKB-UniRule"/>
</dbReference>
<sequence length="1309" mass="148905">MAKSIEERYQKKSQLEHILLRPDTYIGSVEKHTQSLWVFDDETSKMVQKTVTYVPGLYKIFDEILVNAADVKARESQRTDVVQKMTTIKVNIDSSTGEIYVWNDGDGIPIEIHKEHNIYVAHLIFGHLLTSDNYDDSEQRITGGRNGFGAKLANIFSKKFTVCCGDCKRKRELKMTWFDNMSRHSAVKVRNYSGKDYVSVTFLPDYEKFGMDGLDEGTELLLKKRVYDIAGTSGVKVFLNNNRIPVKNFTTYVDMYLGTNDDVVRISDSSERWSVVVTKSDGSQFQQVSFVNSICTIKGGSHVNYVIEPMIQAITKKINSKNKGGMQVKVGHVKSHLWVFVNCLITNPSFDSQTKETLTTKPQKFGSKYMPSDKCINSILKSKIMDSVIAWARAKEQVELGRKLKVGNVKQTEKLLGIPKLEDASKAGTKFASECTLILTEGDSAKTSCLAGLSVVGRDLYGVFPLKGKLLNVREASFKQLSQNVEIQHILKIMGLDVSNKNLDTPKNLRYGSLMIMTDQDYDGSHIKGLLINLIHQFWPSLLKYRGFLRQFITPIIKATKGNIQTSFYTISDFNKWKDTVQDIRYWRIKYYKGLGTSTDTEFKEYFKNIKDHLIDFKWRNEECDNKIDMAFNKKRVEDRKRWLQNHVAMQEEGVASLGVDHSCKELSYQDFVDKELVLFSIYDTERSIPSIMDGLKPGQRKVLFGCFKRNLRTECKVAQLTGYIAEHSAYHHGETSLQQTIINMAQTFVGSNNINLLEPCGQFGSRKEGGKDASAARYIFTKLSELTRLIYHPIDDAILEYQTEEGQSIEPIFYIPILPMVLVNGCEGIGTGFSSTIPNFSPFDIIANIKRYINDEMLIPMTPWFKGFKGSIIPNDRAGFDVVGKYDVVEYDVFDSKNGSVPVDIIRITELPVKKWTQDYKEFLESSVMSEDSQIIGFNDKSSHEHVDFEVHVKAGTTDLEKLLKLRSSISLTNLTLFDTNRKLTKYPNELAILKEFANERLKAYGKRKEYLLVKYTQDLKILSNQVRFIKMVINEEIVIFNRKKVDLITELKRLKFEPMDEDEEKGEYDYLLSMQLWNLTKERVDKLNENHTQAGNLLEMLKGMTTKQMWLDDLRALEEALKNFEKGSEEGEMPSTSHQSQSKLITNLNKHRKIPKNSNSGKRKKSIGESSSQDIIGFASQDYEIISPSFADSSSPDISGKPITLAEAAKRTPSNIPSVLSFFKSTSTVEPSTAVAESSEADADKVTRKDYKIEEEKKRNFDKDDHGGRKAKKSIASSGDGKVKKVLKKKIVVDDDDDFIVDSDYDL</sequence>
<dbReference type="SUPFAM" id="SSF56719">
    <property type="entry name" value="Type II DNA topoisomerase"/>
    <property type="match status" value="1"/>
</dbReference>
<dbReference type="InterPro" id="IPR013506">
    <property type="entry name" value="Topo_IIA_bsu_dom2"/>
</dbReference>
<comment type="subunit">
    <text evidence="13">Homodimer.</text>
</comment>
<dbReference type="SMART" id="SM00433">
    <property type="entry name" value="TOP2c"/>
    <property type="match status" value="1"/>
</dbReference>
<dbReference type="Gene3D" id="3.30.230.10">
    <property type="match status" value="1"/>
</dbReference>
<keyword evidence="10 12" id="KW-0238">DNA-binding</keyword>
<dbReference type="InterPro" id="IPR050634">
    <property type="entry name" value="DNA_Topoisomerase_II"/>
</dbReference>
<dbReference type="Gene3D" id="3.40.50.670">
    <property type="match status" value="1"/>
</dbReference>
<dbReference type="KEGG" id="bmic:BMR1_01G01220"/>
<name>I7IP59_BABMR</name>
<evidence type="ECO:0000256" key="10">
    <source>
        <dbReference type="ARBA" id="ARBA00023125"/>
    </source>
</evidence>
<dbReference type="GO" id="GO:0006265">
    <property type="term" value="P:DNA topological change"/>
    <property type="evidence" value="ECO:0007669"/>
    <property type="project" value="UniProtKB-UniRule"/>
</dbReference>
<organism evidence="17 18">
    <name type="scientific">Babesia microti (strain RI)</name>
    <dbReference type="NCBI Taxonomy" id="1133968"/>
    <lineage>
        <taxon>Eukaryota</taxon>
        <taxon>Sar</taxon>
        <taxon>Alveolata</taxon>
        <taxon>Apicomplexa</taxon>
        <taxon>Aconoidasida</taxon>
        <taxon>Piroplasmida</taxon>
        <taxon>Babesiidae</taxon>
        <taxon>Babesia</taxon>
    </lineage>
</organism>
<dbReference type="OrthoDB" id="276498at2759"/>
<evidence type="ECO:0000256" key="13">
    <source>
        <dbReference type="RuleBase" id="RU362094"/>
    </source>
</evidence>
<keyword evidence="7 13" id="KW-0067">ATP-binding</keyword>
<comment type="cofactor">
    <cofactor evidence="3">
        <name>Mg(2+)</name>
        <dbReference type="ChEBI" id="CHEBI:18420"/>
    </cofactor>
</comment>
<dbReference type="InterPro" id="IPR020568">
    <property type="entry name" value="Ribosomal_Su5_D2-typ_SF"/>
</dbReference>
<dbReference type="PRINTS" id="PR00418">
    <property type="entry name" value="TPI2FAMILY"/>
</dbReference>
<accession>I7IP59</accession>
<dbReference type="Gene3D" id="3.90.199.10">
    <property type="entry name" value="Topoisomerase II, domain 5"/>
    <property type="match status" value="1"/>
</dbReference>
<evidence type="ECO:0000256" key="6">
    <source>
        <dbReference type="ARBA" id="ARBA00022741"/>
    </source>
</evidence>
<dbReference type="InterPro" id="IPR006171">
    <property type="entry name" value="TOPRIM_dom"/>
</dbReference>
<dbReference type="GO" id="GO:0000819">
    <property type="term" value="P:sister chromatid segregation"/>
    <property type="evidence" value="ECO:0007669"/>
    <property type="project" value="TreeGrafter"/>
</dbReference>
<comment type="function">
    <text evidence="13">Control of topological states of DNA by transient breakage and subsequent rejoining of DNA strands. Topoisomerase II makes double-strand breaks.</text>
</comment>
<feature type="compositionally biased region" description="Basic and acidic residues" evidence="14">
    <location>
        <begin position="1257"/>
        <end position="1270"/>
    </location>
</feature>
<dbReference type="PRINTS" id="PR01158">
    <property type="entry name" value="TOPISMRASEII"/>
</dbReference>
<dbReference type="PANTHER" id="PTHR10169:SF38">
    <property type="entry name" value="DNA TOPOISOMERASE 2"/>
    <property type="match status" value="1"/>
</dbReference>
<comment type="similarity">
    <text evidence="4 13">Belongs to the type II topoisomerase family.</text>
</comment>
<evidence type="ECO:0000259" key="15">
    <source>
        <dbReference type="PROSITE" id="PS50880"/>
    </source>
</evidence>
<dbReference type="FunFam" id="3.30.1490.30:FF:000001">
    <property type="entry name" value="DNA topoisomerase 2"/>
    <property type="match status" value="1"/>
</dbReference>
<dbReference type="InterPro" id="IPR013759">
    <property type="entry name" value="Topo_IIA_B_C"/>
</dbReference>
<feature type="domain" description="Topo IIA-type catalytic" evidence="16">
    <location>
        <begin position="689"/>
        <end position="1116"/>
    </location>
</feature>
<keyword evidence="18" id="KW-1185">Reference proteome</keyword>
<dbReference type="Gene3D" id="3.30.1490.30">
    <property type="match status" value="1"/>
</dbReference>
<dbReference type="Pfam" id="PF01751">
    <property type="entry name" value="Toprim"/>
    <property type="match status" value="1"/>
</dbReference>
<dbReference type="CDD" id="cd03481">
    <property type="entry name" value="TopoIIA_Trans_ScTopoIIA"/>
    <property type="match status" value="1"/>
</dbReference>
<evidence type="ECO:0000313" key="18">
    <source>
        <dbReference type="Proteomes" id="UP000002899"/>
    </source>
</evidence>
<dbReference type="VEuPathDB" id="PiroplasmaDB:BMR1_01G01220"/>
<dbReference type="InterPro" id="IPR013760">
    <property type="entry name" value="Topo_IIA-like_dom_sf"/>
</dbReference>
<dbReference type="SMART" id="SM00434">
    <property type="entry name" value="TOP4c"/>
    <property type="match status" value="1"/>
</dbReference>
<keyword evidence="11 12" id="KW-0413">Isomerase</keyword>
<dbReference type="InterPro" id="IPR001154">
    <property type="entry name" value="TopoII_euk"/>
</dbReference>
<comment type="cofactor">
    <cofactor evidence="2">
        <name>Ca(2+)</name>
        <dbReference type="ChEBI" id="CHEBI:29108"/>
    </cofactor>
</comment>
<proteinExistence type="inferred from homology"/>
<feature type="region of interest" description="Disordered" evidence="14">
    <location>
        <begin position="1257"/>
        <end position="1284"/>
    </location>
</feature>
<evidence type="ECO:0000256" key="5">
    <source>
        <dbReference type="ARBA" id="ARBA00022723"/>
    </source>
</evidence>
<feature type="compositionally biased region" description="Basic residues" evidence="14">
    <location>
        <begin position="1151"/>
        <end position="1167"/>
    </location>
</feature>
<dbReference type="GO" id="GO:0046872">
    <property type="term" value="F:metal ion binding"/>
    <property type="evidence" value="ECO:0007669"/>
    <property type="project" value="UniProtKB-KW"/>
</dbReference>
<dbReference type="Pfam" id="PF00521">
    <property type="entry name" value="DNA_topoisoIV"/>
    <property type="match status" value="1"/>
</dbReference>
<dbReference type="FunFam" id="3.30.565.10:FF:000004">
    <property type="entry name" value="DNA topoisomerase 2"/>
    <property type="match status" value="1"/>
</dbReference>
<dbReference type="InterPro" id="IPR013758">
    <property type="entry name" value="Topo_IIA_A/C_ab"/>
</dbReference>
<evidence type="ECO:0000256" key="12">
    <source>
        <dbReference type="PROSITE-ProRule" id="PRU01384"/>
    </source>
</evidence>
<dbReference type="Gene3D" id="3.30.1360.40">
    <property type="match status" value="1"/>
</dbReference>
<evidence type="ECO:0000256" key="11">
    <source>
        <dbReference type="ARBA" id="ARBA00023235"/>
    </source>
</evidence>
<feature type="region of interest" description="Disordered" evidence="14">
    <location>
        <begin position="1127"/>
        <end position="1173"/>
    </location>
</feature>
<evidence type="ECO:0000256" key="7">
    <source>
        <dbReference type="ARBA" id="ARBA00022840"/>
    </source>
</evidence>
<dbReference type="PROSITE" id="PS50880">
    <property type="entry name" value="TOPRIM"/>
    <property type="match status" value="1"/>
</dbReference>
<dbReference type="InterPro" id="IPR003594">
    <property type="entry name" value="HATPase_dom"/>
</dbReference>
<feature type="compositionally biased region" description="Polar residues" evidence="14">
    <location>
        <begin position="1136"/>
        <end position="1150"/>
    </location>
</feature>
<evidence type="ECO:0000313" key="17">
    <source>
        <dbReference type="EMBL" id="CCF72710.1"/>
    </source>
</evidence>
<dbReference type="RefSeq" id="XP_012647319.1">
    <property type="nucleotide sequence ID" value="XM_012791865.1"/>
</dbReference>
<dbReference type="EC" id="5.6.2.2" evidence="13"/>
<evidence type="ECO:0000259" key="16">
    <source>
        <dbReference type="PROSITE" id="PS52040"/>
    </source>
</evidence>
<evidence type="ECO:0000256" key="4">
    <source>
        <dbReference type="ARBA" id="ARBA00011080"/>
    </source>
</evidence>
<dbReference type="CDD" id="cd16930">
    <property type="entry name" value="HATPase_TopII-like"/>
    <property type="match status" value="1"/>
</dbReference>
<dbReference type="PROSITE" id="PS52040">
    <property type="entry name" value="TOPO_IIA"/>
    <property type="match status" value="1"/>
</dbReference>
<dbReference type="Proteomes" id="UP000002899">
    <property type="component" value="Chromosome I"/>
</dbReference>
<dbReference type="FunFam" id="3.30.230.10:FF:000008">
    <property type="entry name" value="DNA topoisomerase 2"/>
    <property type="match status" value="1"/>
</dbReference>
<dbReference type="InterPro" id="IPR001241">
    <property type="entry name" value="Topo_IIA"/>
</dbReference>
<dbReference type="CDD" id="cd00187">
    <property type="entry name" value="TOP4c"/>
    <property type="match status" value="1"/>
</dbReference>
<dbReference type="InterPro" id="IPR036890">
    <property type="entry name" value="HATPase_C_sf"/>
</dbReference>